<accession>A0A9N7VWP5</accession>
<gene>
    <name evidence="1" type="ORF">PLEPLA_LOCUS48634</name>
</gene>
<keyword evidence="2" id="KW-1185">Reference proteome</keyword>
<dbReference type="AlphaFoldDB" id="A0A9N7VWP5"/>
<organism evidence="1 2">
    <name type="scientific">Pleuronectes platessa</name>
    <name type="common">European plaice</name>
    <dbReference type="NCBI Taxonomy" id="8262"/>
    <lineage>
        <taxon>Eukaryota</taxon>
        <taxon>Metazoa</taxon>
        <taxon>Chordata</taxon>
        <taxon>Craniata</taxon>
        <taxon>Vertebrata</taxon>
        <taxon>Euteleostomi</taxon>
        <taxon>Actinopterygii</taxon>
        <taxon>Neopterygii</taxon>
        <taxon>Teleostei</taxon>
        <taxon>Neoteleostei</taxon>
        <taxon>Acanthomorphata</taxon>
        <taxon>Carangaria</taxon>
        <taxon>Pleuronectiformes</taxon>
        <taxon>Pleuronectoidei</taxon>
        <taxon>Pleuronectidae</taxon>
        <taxon>Pleuronectes</taxon>
    </lineage>
</organism>
<evidence type="ECO:0000313" key="2">
    <source>
        <dbReference type="Proteomes" id="UP001153269"/>
    </source>
</evidence>
<dbReference type="EMBL" id="CADEAL010004493">
    <property type="protein sequence ID" value="CAB1460762.1"/>
    <property type="molecule type" value="Genomic_DNA"/>
</dbReference>
<protein>
    <submittedName>
        <fullName evidence="1">Uncharacterized protein</fullName>
    </submittedName>
</protein>
<dbReference type="Proteomes" id="UP001153269">
    <property type="component" value="Unassembled WGS sequence"/>
</dbReference>
<name>A0A9N7VWP5_PLEPL</name>
<sequence length="111" mass="11378">MSLLSAEIAFPGPGGGGGRGGGGGGESLDGTEGGLYVAGKRMCDGGSCFCLCFQQGVAPSSPLLHLLAFATTASFSPKYGLASCHSNRAPVIVQWERFKLYGVDYIPNQTT</sequence>
<proteinExistence type="predicted"/>
<evidence type="ECO:0000313" key="1">
    <source>
        <dbReference type="EMBL" id="CAB1460762.1"/>
    </source>
</evidence>
<reference evidence="1" key="1">
    <citation type="submission" date="2020-03" db="EMBL/GenBank/DDBJ databases">
        <authorList>
            <person name="Weist P."/>
        </authorList>
    </citation>
    <scope>NUCLEOTIDE SEQUENCE</scope>
</reference>
<comment type="caution">
    <text evidence="1">The sequence shown here is derived from an EMBL/GenBank/DDBJ whole genome shotgun (WGS) entry which is preliminary data.</text>
</comment>